<sequence length="108" mass="12195">MKNKNHKIKRDKMKNFTLFLIACGLIFAASPVVSNLENNTVYASPDWRRLSINLASPDWRRLIIIPIPVDTAKSSINLASPDWKRFLPKPIVIPVGEKTKAEIQIALS</sequence>
<organism evidence="2 3">
    <name type="scientific">candidate division TA06 bacterium</name>
    <dbReference type="NCBI Taxonomy" id="2250710"/>
    <lineage>
        <taxon>Bacteria</taxon>
        <taxon>Bacteria division TA06</taxon>
    </lineage>
</organism>
<gene>
    <name evidence="2" type="ORF">HY768_08245</name>
</gene>
<name>A0A933IEZ1_UNCT6</name>
<proteinExistence type="predicted"/>
<feature type="chain" id="PRO_5037367522" description="Gingipain propeptide domain-containing protein" evidence="1">
    <location>
        <begin position="35"/>
        <end position="108"/>
    </location>
</feature>
<protein>
    <recommendedName>
        <fullName evidence="4">Gingipain propeptide domain-containing protein</fullName>
    </recommendedName>
</protein>
<dbReference type="EMBL" id="JACQXR010000108">
    <property type="protein sequence ID" value="MBI4727193.1"/>
    <property type="molecule type" value="Genomic_DNA"/>
</dbReference>
<reference evidence="2" key="1">
    <citation type="submission" date="2020-07" db="EMBL/GenBank/DDBJ databases">
        <title>Huge and variable diversity of episymbiotic CPR bacteria and DPANN archaea in groundwater ecosystems.</title>
        <authorList>
            <person name="He C.Y."/>
            <person name="Keren R."/>
            <person name="Whittaker M."/>
            <person name="Farag I.F."/>
            <person name="Doudna J."/>
            <person name="Cate J.H.D."/>
            <person name="Banfield J.F."/>
        </authorList>
    </citation>
    <scope>NUCLEOTIDE SEQUENCE</scope>
    <source>
        <strain evidence="2">NC_groundwater_1520_Pr4_B-0.1um_53_5</strain>
    </source>
</reference>
<dbReference type="Proteomes" id="UP000736328">
    <property type="component" value="Unassembled WGS sequence"/>
</dbReference>
<evidence type="ECO:0008006" key="4">
    <source>
        <dbReference type="Google" id="ProtNLM"/>
    </source>
</evidence>
<evidence type="ECO:0000313" key="2">
    <source>
        <dbReference type="EMBL" id="MBI4727193.1"/>
    </source>
</evidence>
<evidence type="ECO:0000313" key="3">
    <source>
        <dbReference type="Proteomes" id="UP000736328"/>
    </source>
</evidence>
<evidence type="ECO:0000256" key="1">
    <source>
        <dbReference type="SAM" id="SignalP"/>
    </source>
</evidence>
<dbReference type="AlphaFoldDB" id="A0A933IEZ1"/>
<keyword evidence="1" id="KW-0732">Signal</keyword>
<accession>A0A933IEZ1</accession>
<feature type="signal peptide" evidence="1">
    <location>
        <begin position="1"/>
        <end position="34"/>
    </location>
</feature>
<comment type="caution">
    <text evidence="2">The sequence shown here is derived from an EMBL/GenBank/DDBJ whole genome shotgun (WGS) entry which is preliminary data.</text>
</comment>